<reference evidence="1 2" key="1">
    <citation type="submission" date="2018-02" db="EMBL/GenBank/DDBJ databases">
        <title>Comparative genomes isolates from brazilian mangrove.</title>
        <authorList>
            <person name="Araujo J.E."/>
            <person name="Taketani R.G."/>
            <person name="Silva M.C.P."/>
            <person name="Loureco M.V."/>
            <person name="Andreote F.D."/>
        </authorList>
    </citation>
    <scope>NUCLEOTIDE SEQUENCE [LARGE SCALE GENOMIC DNA]</scope>
    <source>
        <strain evidence="1 2">Hex-1 MGV</strain>
    </source>
</reference>
<dbReference type="EMBL" id="PUHY01000006">
    <property type="protein sequence ID" value="PQO36038.1"/>
    <property type="molecule type" value="Genomic_DNA"/>
</dbReference>
<dbReference type="RefSeq" id="WP_105329327.1">
    <property type="nucleotide sequence ID" value="NZ_PUHY01000006.1"/>
</dbReference>
<sequence length="132" mass="14551">MNDHHSIRLNGPWEMITGLPDEPQRVKLPKGWPEVISASKDGPVLLQRWFHRPTGIDDGSRVELVLVDMPFSGSVSVNDTSLGQFAANQPHSLSVSEHLTQRCCLTLSVEKLAELEDSIPIPQISLAIHPAN</sequence>
<gene>
    <name evidence="1" type="ORF">C5Y83_08920</name>
</gene>
<proteinExistence type="predicted"/>
<accession>A0A2S8FV36</accession>
<evidence type="ECO:0000313" key="2">
    <source>
        <dbReference type="Proteomes" id="UP000238322"/>
    </source>
</evidence>
<organism evidence="1 2">
    <name type="scientific">Blastopirellula marina</name>
    <dbReference type="NCBI Taxonomy" id="124"/>
    <lineage>
        <taxon>Bacteria</taxon>
        <taxon>Pseudomonadati</taxon>
        <taxon>Planctomycetota</taxon>
        <taxon>Planctomycetia</taxon>
        <taxon>Pirellulales</taxon>
        <taxon>Pirellulaceae</taxon>
        <taxon>Blastopirellula</taxon>
    </lineage>
</organism>
<dbReference type="OrthoDB" id="285989at2"/>
<evidence type="ECO:0008006" key="3">
    <source>
        <dbReference type="Google" id="ProtNLM"/>
    </source>
</evidence>
<dbReference type="Proteomes" id="UP000238322">
    <property type="component" value="Unassembled WGS sequence"/>
</dbReference>
<name>A0A2S8FV36_9BACT</name>
<evidence type="ECO:0000313" key="1">
    <source>
        <dbReference type="EMBL" id="PQO36038.1"/>
    </source>
</evidence>
<protein>
    <recommendedName>
        <fullName evidence="3">Glycosyl hydrolases family 2 sugar binding domain-containing protein</fullName>
    </recommendedName>
</protein>
<comment type="caution">
    <text evidence="1">The sequence shown here is derived from an EMBL/GenBank/DDBJ whole genome shotgun (WGS) entry which is preliminary data.</text>
</comment>
<dbReference type="AlphaFoldDB" id="A0A2S8FV36"/>